<evidence type="ECO:0000313" key="1">
    <source>
        <dbReference type="EMBL" id="QQT55425.1"/>
    </source>
</evidence>
<protein>
    <submittedName>
        <fullName evidence="1">Uncharacterized protein</fullName>
    </submittedName>
</protein>
<reference evidence="1 2" key="1">
    <citation type="submission" date="2021-01" db="EMBL/GenBank/DDBJ databases">
        <title>FDA dAtabase for Regulatory Grade micrObial Sequences (FDA-ARGOS): Supporting development and validation of Infectious Disease Dx tests.</title>
        <authorList>
            <person name="Sproer C."/>
            <person name="Gronow S."/>
            <person name="Severitt S."/>
            <person name="Schroder I."/>
            <person name="Tallon L."/>
            <person name="Sadzewicz L."/>
            <person name="Zhao X."/>
            <person name="Boylan J."/>
            <person name="Ott S."/>
            <person name="Bowen H."/>
            <person name="Vavikolanu K."/>
            <person name="Mehta A."/>
            <person name="Aluvathingal J."/>
            <person name="Nadendla S."/>
            <person name="Lowell S."/>
            <person name="Myers T."/>
            <person name="Yan Y."/>
            <person name="Sichtig H."/>
        </authorList>
    </citation>
    <scope>NUCLEOTIDE SEQUENCE [LARGE SCALE GENOMIC DNA]</scope>
    <source>
        <strain evidence="1 2">FDAARGOS_1141</strain>
    </source>
</reference>
<dbReference type="EMBL" id="CP068224">
    <property type="protein sequence ID" value="QQT55425.1"/>
    <property type="molecule type" value="Genomic_DNA"/>
</dbReference>
<evidence type="ECO:0000313" key="2">
    <source>
        <dbReference type="Proteomes" id="UP000595498"/>
    </source>
</evidence>
<keyword evidence="2" id="KW-1185">Reference proteome</keyword>
<dbReference type="Proteomes" id="UP000595498">
    <property type="component" value="Chromosome"/>
</dbReference>
<proteinExistence type="predicted"/>
<sequence>MSHYFGLLGYLCRDLDQAEAIDNYTRALNLASSLTEQDVFQKQILALQ</sequence>
<gene>
    <name evidence="1" type="ORF">I6I98_09270</name>
</gene>
<organism evidence="1 2">
    <name type="scientific">Sphingobacterium multivorum</name>
    <dbReference type="NCBI Taxonomy" id="28454"/>
    <lineage>
        <taxon>Bacteria</taxon>
        <taxon>Pseudomonadati</taxon>
        <taxon>Bacteroidota</taxon>
        <taxon>Sphingobacteriia</taxon>
        <taxon>Sphingobacteriales</taxon>
        <taxon>Sphingobacteriaceae</taxon>
        <taxon>Sphingobacterium</taxon>
    </lineage>
</organism>
<accession>A0ABX7CTH9</accession>
<name>A0ABX7CTH9_SPHMU</name>